<evidence type="ECO:0000313" key="2">
    <source>
        <dbReference type="EMBL" id="CUH47012.1"/>
    </source>
</evidence>
<dbReference type="GO" id="GO:0008127">
    <property type="term" value="F:quercetin 2,3-dioxygenase activity"/>
    <property type="evidence" value="ECO:0007669"/>
    <property type="project" value="UniProtKB-EC"/>
</dbReference>
<dbReference type="InterPro" id="IPR053146">
    <property type="entry name" value="QDO-like"/>
</dbReference>
<dbReference type="EMBL" id="CYPU01000020">
    <property type="protein sequence ID" value="CUH47012.1"/>
    <property type="molecule type" value="Genomic_DNA"/>
</dbReference>
<feature type="domain" description="Cupin type-2" evidence="1">
    <location>
        <begin position="39"/>
        <end position="103"/>
    </location>
</feature>
<dbReference type="PANTHER" id="PTHR36440:SF1">
    <property type="entry name" value="PUTATIVE (AFU_ORTHOLOGUE AFUA_8G07350)-RELATED"/>
    <property type="match status" value="1"/>
</dbReference>
<keyword evidence="2" id="KW-0223">Dioxygenase</keyword>
<evidence type="ECO:0000313" key="3">
    <source>
        <dbReference type="Proteomes" id="UP000050783"/>
    </source>
</evidence>
<dbReference type="EC" id="1.13.11.24" evidence="2"/>
<dbReference type="RefSeq" id="WP_058276758.1">
    <property type="nucleotide sequence ID" value="NZ_CYPU01000020.1"/>
</dbReference>
<evidence type="ECO:0000259" key="1">
    <source>
        <dbReference type="Pfam" id="PF07883"/>
    </source>
</evidence>
<name>A0A0N7LQ47_9RHOB</name>
<dbReference type="AlphaFoldDB" id="A0A0N7LQ47"/>
<dbReference type="InterPro" id="IPR014710">
    <property type="entry name" value="RmlC-like_jellyroll"/>
</dbReference>
<dbReference type="InterPro" id="IPR011051">
    <property type="entry name" value="RmlC_Cupin_sf"/>
</dbReference>
<proteinExistence type="predicted"/>
<gene>
    <name evidence="2" type="primary">qdoI_1</name>
    <name evidence="2" type="ORF">RUA4292_01179</name>
</gene>
<dbReference type="SUPFAM" id="SSF51182">
    <property type="entry name" value="RmlC-like cupins"/>
    <property type="match status" value="1"/>
</dbReference>
<dbReference type="InterPro" id="IPR013096">
    <property type="entry name" value="Cupin_2"/>
</dbReference>
<dbReference type="PANTHER" id="PTHR36440">
    <property type="entry name" value="PUTATIVE (AFU_ORTHOLOGUE AFUA_8G07350)-RELATED"/>
    <property type="match status" value="1"/>
</dbReference>
<keyword evidence="2" id="KW-0560">Oxidoreductase</keyword>
<dbReference type="Gene3D" id="2.60.120.10">
    <property type="entry name" value="Jelly Rolls"/>
    <property type="match status" value="1"/>
</dbReference>
<dbReference type="GeneID" id="55492445"/>
<dbReference type="Pfam" id="PF07883">
    <property type="entry name" value="Cupin_2"/>
    <property type="match status" value="1"/>
</dbReference>
<accession>A0A0N7LQ47</accession>
<dbReference type="Proteomes" id="UP000050783">
    <property type="component" value="Unassembled WGS sequence"/>
</dbReference>
<sequence length="155" mass="16719">MKDISLGPGAVEWLGTHYRTTLTTAETGGAMSITDSVSPPNSGPPRHIHHDADEAFVMLTGDAEFWLAGERFIRGPGETVFIPRGTEHTFRIVGDAPSRHLVILTPGGFEGFFAEMAVGQFRIPEDMSAIEESAARHNLTFIGPPLSADDDEVGE</sequence>
<protein>
    <submittedName>
        <fullName evidence="2">Quercetin 2,3-dioxygenase</fullName>
        <ecNumber evidence="2">1.13.11.24</ecNumber>
    </submittedName>
</protein>
<reference evidence="2 3" key="1">
    <citation type="submission" date="2015-09" db="EMBL/GenBank/DDBJ databases">
        <authorList>
            <consortium name="Swine Surveillance"/>
        </authorList>
    </citation>
    <scope>NUCLEOTIDE SEQUENCE [LARGE SCALE GENOMIC DNA]</scope>
    <source>
        <strain evidence="2 3">CECT 4292</strain>
    </source>
</reference>
<organism evidence="2 3">
    <name type="scientific">Ruegeria atlantica</name>
    <dbReference type="NCBI Taxonomy" id="81569"/>
    <lineage>
        <taxon>Bacteria</taxon>
        <taxon>Pseudomonadati</taxon>
        <taxon>Pseudomonadota</taxon>
        <taxon>Alphaproteobacteria</taxon>
        <taxon>Rhodobacterales</taxon>
        <taxon>Roseobacteraceae</taxon>
        <taxon>Ruegeria</taxon>
    </lineage>
</organism>
<dbReference type="OrthoDB" id="9798709at2"/>